<dbReference type="EMBL" id="GBEZ01023431">
    <property type="protein sequence ID" value="JAC63457.1"/>
    <property type="molecule type" value="Transcribed_RNA"/>
</dbReference>
<reference evidence="3" key="1">
    <citation type="submission" date="2014-05" db="EMBL/GenBank/DDBJ databases">
        <title>The transcriptome of the halophilic microalga Tetraselmis sp. GSL018 isolated from the Great Salt Lake, Utah.</title>
        <authorList>
            <person name="Jinkerson R.E."/>
            <person name="D'Adamo S."/>
            <person name="Posewitz M.C."/>
        </authorList>
    </citation>
    <scope>NUCLEOTIDE SEQUENCE</scope>
    <source>
        <strain evidence="3">GSL018</strain>
    </source>
</reference>
<proteinExistence type="predicted"/>
<feature type="signal peptide" evidence="2">
    <location>
        <begin position="1"/>
        <end position="20"/>
    </location>
</feature>
<feature type="chain" id="PRO_5001609148" evidence="2">
    <location>
        <begin position="21"/>
        <end position="84"/>
    </location>
</feature>
<feature type="region of interest" description="Disordered" evidence="1">
    <location>
        <begin position="24"/>
        <end position="47"/>
    </location>
</feature>
<evidence type="ECO:0000313" key="3">
    <source>
        <dbReference type="EMBL" id="JAC63457.1"/>
    </source>
</evidence>
<sequence>SCFVPPLGPLLACLLDSSRAVAVSGSPPLPLAPRNPHNKNVHPAKTEQGCAAAKEPKNELATVTLCLHPAMHGVCRNRGREGWA</sequence>
<feature type="non-terminal residue" evidence="3">
    <location>
        <position position="1"/>
    </location>
</feature>
<gene>
    <name evidence="3" type="ORF">TSPGSL018_20631</name>
</gene>
<evidence type="ECO:0000256" key="2">
    <source>
        <dbReference type="SAM" id="SignalP"/>
    </source>
</evidence>
<dbReference type="AlphaFoldDB" id="A0A061QS09"/>
<protein>
    <submittedName>
        <fullName evidence="3">Uncharacterized protein</fullName>
    </submittedName>
</protein>
<keyword evidence="2" id="KW-0732">Signal</keyword>
<organism evidence="3">
    <name type="scientific">Tetraselmis sp. GSL018</name>
    <dbReference type="NCBI Taxonomy" id="582737"/>
    <lineage>
        <taxon>Eukaryota</taxon>
        <taxon>Viridiplantae</taxon>
        <taxon>Chlorophyta</taxon>
        <taxon>core chlorophytes</taxon>
        <taxon>Chlorodendrophyceae</taxon>
        <taxon>Chlorodendrales</taxon>
        <taxon>Chlorodendraceae</taxon>
        <taxon>Tetraselmis</taxon>
    </lineage>
</organism>
<evidence type="ECO:0000256" key="1">
    <source>
        <dbReference type="SAM" id="MobiDB-lite"/>
    </source>
</evidence>
<accession>A0A061QS09</accession>
<name>A0A061QS09_9CHLO</name>